<evidence type="ECO:0000256" key="1">
    <source>
        <dbReference type="SAM" id="MobiDB-lite"/>
    </source>
</evidence>
<feature type="region of interest" description="Disordered" evidence="1">
    <location>
        <begin position="1"/>
        <end position="34"/>
    </location>
</feature>
<proteinExistence type="predicted"/>
<evidence type="ECO:0000313" key="2">
    <source>
        <dbReference type="EMBL" id="SVC28524.1"/>
    </source>
</evidence>
<reference evidence="2" key="1">
    <citation type="submission" date="2018-05" db="EMBL/GenBank/DDBJ databases">
        <authorList>
            <person name="Lanie J.A."/>
            <person name="Ng W.-L."/>
            <person name="Kazmierczak K.M."/>
            <person name="Andrzejewski T.M."/>
            <person name="Davidsen T.M."/>
            <person name="Wayne K.J."/>
            <person name="Tettelin H."/>
            <person name="Glass J.I."/>
            <person name="Rusch D."/>
            <person name="Podicherti R."/>
            <person name="Tsui H.-C.T."/>
            <person name="Winkler M.E."/>
        </authorList>
    </citation>
    <scope>NUCLEOTIDE SEQUENCE</scope>
</reference>
<gene>
    <name evidence="2" type="ORF">METZ01_LOCUS281378</name>
</gene>
<organism evidence="2">
    <name type="scientific">marine metagenome</name>
    <dbReference type="NCBI Taxonomy" id="408172"/>
    <lineage>
        <taxon>unclassified sequences</taxon>
        <taxon>metagenomes</taxon>
        <taxon>ecological metagenomes</taxon>
    </lineage>
</organism>
<feature type="compositionally biased region" description="Basic and acidic residues" evidence="1">
    <location>
        <begin position="8"/>
        <end position="34"/>
    </location>
</feature>
<accession>A0A382KUR1</accession>
<dbReference type="EMBL" id="UINC01083124">
    <property type="protein sequence ID" value="SVC28524.1"/>
    <property type="molecule type" value="Genomic_DNA"/>
</dbReference>
<name>A0A382KUR1_9ZZZZ</name>
<protein>
    <submittedName>
        <fullName evidence="2">Uncharacterized protein</fullName>
    </submittedName>
</protein>
<dbReference type="AlphaFoldDB" id="A0A382KUR1"/>
<sequence length="166" mass="18442">MIGAHGPYQERVREHQESMDHADSQPDAPDRTPTDWLHPRCLFEDEASFHAELHYNIAGQVAHQMRYGFSEGCLGDRRRFHSLISSFYGNLAGFVSGSTVALLRARYWNSCREILSRRDIWAWTRRVAAAAVRSEHGVLTGDQIDQLGPCWPGPPASPAAGLAAAA</sequence>